<reference evidence="2" key="1">
    <citation type="journal article" date="2022" name="IScience">
        <title>Evolution of zygomycete secretomes and the origins of terrestrial fungal ecologies.</title>
        <authorList>
            <person name="Chang Y."/>
            <person name="Wang Y."/>
            <person name="Mondo S."/>
            <person name="Ahrendt S."/>
            <person name="Andreopoulos W."/>
            <person name="Barry K."/>
            <person name="Beard J."/>
            <person name="Benny G.L."/>
            <person name="Blankenship S."/>
            <person name="Bonito G."/>
            <person name="Cuomo C."/>
            <person name="Desiro A."/>
            <person name="Gervers K.A."/>
            <person name="Hundley H."/>
            <person name="Kuo A."/>
            <person name="LaButti K."/>
            <person name="Lang B.F."/>
            <person name="Lipzen A."/>
            <person name="O'Donnell K."/>
            <person name="Pangilinan J."/>
            <person name="Reynolds N."/>
            <person name="Sandor L."/>
            <person name="Smith M.E."/>
            <person name="Tsang A."/>
            <person name="Grigoriev I.V."/>
            <person name="Stajich J.E."/>
            <person name="Spatafora J.W."/>
        </authorList>
    </citation>
    <scope>NUCLEOTIDE SEQUENCE</scope>
    <source>
        <strain evidence="2">RSA 2281</strain>
    </source>
</reference>
<sequence length="54" mass="6330">PSLSQDFFRSILDDDTRRSFLHECPRNAARQYLPPPLNDINTSASAQRIDRQLW</sequence>
<keyword evidence="3" id="KW-1185">Reference proteome</keyword>
<accession>A0AAD5JZG3</accession>
<protein>
    <submittedName>
        <fullName evidence="2">Uncharacterized protein</fullName>
    </submittedName>
</protein>
<name>A0AAD5JZG3_9FUNG</name>
<feature type="region of interest" description="Disordered" evidence="1">
    <location>
        <begin position="32"/>
        <end position="54"/>
    </location>
</feature>
<reference evidence="2" key="2">
    <citation type="submission" date="2023-02" db="EMBL/GenBank/DDBJ databases">
        <authorList>
            <consortium name="DOE Joint Genome Institute"/>
            <person name="Mondo S.J."/>
            <person name="Chang Y."/>
            <person name="Wang Y."/>
            <person name="Ahrendt S."/>
            <person name="Andreopoulos W."/>
            <person name="Barry K."/>
            <person name="Beard J."/>
            <person name="Benny G.L."/>
            <person name="Blankenship S."/>
            <person name="Bonito G."/>
            <person name="Cuomo C."/>
            <person name="Desiro A."/>
            <person name="Gervers K.A."/>
            <person name="Hundley H."/>
            <person name="Kuo A."/>
            <person name="LaButti K."/>
            <person name="Lang B.F."/>
            <person name="Lipzen A."/>
            <person name="O'Donnell K."/>
            <person name="Pangilinan J."/>
            <person name="Reynolds N."/>
            <person name="Sandor L."/>
            <person name="Smith M.W."/>
            <person name="Tsang A."/>
            <person name="Grigoriev I.V."/>
            <person name="Stajich J.E."/>
            <person name="Spatafora J.W."/>
        </authorList>
    </citation>
    <scope>NUCLEOTIDE SEQUENCE</scope>
    <source>
        <strain evidence="2">RSA 2281</strain>
    </source>
</reference>
<dbReference type="Proteomes" id="UP001209540">
    <property type="component" value="Unassembled WGS sequence"/>
</dbReference>
<evidence type="ECO:0000256" key="1">
    <source>
        <dbReference type="SAM" id="MobiDB-lite"/>
    </source>
</evidence>
<feature type="non-terminal residue" evidence="2">
    <location>
        <position position="1"/>
    </location>
</feature>
<organism evidence="2 3">
    <name type="scientific">Phascolomyces articulosus</name>
    <dbReference type="NCBI Taxonomy" id="60185"/>
    <lineage>
        <taxon>Eukaryota</taxon>
        <taxon>Fungi</taxon>
        <taxon>Fungi incertae sedis</taxon>
        <taxon>Mucoromycota</taxon>
        <taxon>Mucoromycotina</taxon>
        <taxon>Mucoromycetes</taxon>
        <taxon>Mucorales</taxon>
        <taxon>Lichtheimiaceae</taxon>
        <taxon>Phascolomyces</taxon>
    </lineage>
</organism>
<feature type="non-terminal residue" evidence="2">
    <location>
        <position position="54"/>
    </location>
</feature>
<comment type="caution">
    <text evidence="2">The sequence shown here is derived from an EMBL/GenBank/DDBJ whole genome shotgun (WGS) entry which is preliminary data.</text>
</comment>
<evidence type="ECO:0000313" key="3">
    <source>
        <dbReference type="Proteomes" id="UP001209540"/>
    </source>
</evidence>
<proteinExistence type="predicted"/>
<gene>
    <name evidence="2" type="ORF">BDA99DRAFT_417565</name>
</gene>
<evidence type="ECO:0000313" key="2">
    <source>
        <dbReference type="EMBL" id="KAI9248019.1"/>
    </source>
</evidence>
<dbReference type="EMBL" id="JAIXMP010000040">
    <property type="protein sequence ID" value="KAI9248019.1"/>
    <property type="molecule type" value="Genomic_DNA"/>
</dbReference>
<dbReference type="AlphaFoldDB" id="A0AAD5JZG3"/>